<dbReference type="InterPro" id="IPR041588">
    <property type="entry name" value="Integrase_H2C2"/>
</dbReference>
<dbReference type="AlphaFoldDB" id="A0ABD2YQY6"/>
<feature type="domain" description="Integrase zinc-binding" evidence="1">
    <location>
        <begin position="65"/>
        <end position="89"/>
    </location>
</feature>
<gene>
    <name evidence="2" type="ORF">ACH5RR_029196</name>
</gene>
<proteinExistence type="predicted"/>
<comment type="caution">
    <text evidence="2">The sequence shown here is derived from an EMBL/GenBank/DDBJ whole genome shotgun (WGS) entry which is preliminary data.</text>
</comment>
<protein>
    <recommendedName>
        <fullName evidence="1">Integrase zinc-binding domain-containing protein</fullName>
    </recommendedName>
</protein>
<dbReference type="Proteomes" id="UP001630127">
    <property type="component" value="Unassembled WGS sequence"/>
</dbReference>
<dbReference type="Pfam" id="PF17921">
    <property type="entry name" value="Integrase_H2C2"/>
    <property type="match status" value="1"/>
</dbReference>
<dbReference type="EMBL" id="JBJUIK010000012">
    <property type="protein sequence ID" value="KAL3509795.1"/>
    <property type="molecule type" value="Genomic_DNA"/>
</dbReference>
<reference evidence="2 3" key="1">
    <citation type="submission" date="2024-11" db="EMBL/GenBank/DDBJ databases">
        <title>A near-complete genome assembly of Cinchona calisaya.</title>
        <authorList>
            <person name="Lian D.C."/>
            <person name="Zhao X.W."/>
            <person name="Wei L."/>
        </authorList>
    </citation>
    <scope>NUCLEOTIDE SEQUENCE [LARGE SCALE GENOMIC DNA]</scope>
    <source>
        <tissue evidence="2">Nenye</tissue>
    </source>
</reference>
<organism evidence="2 3">
    <name type="scientific">Cinchona calisaya</name>
    <dbReference type="NCBI Taxonomy" id="153742"/>
    <lineage>
        <taxon>Eukaryota</taxon>
        <taxon>Viridiplantae</taxon>
        <taxon>Streptophyta</taxon>
        <taxon>Embryophyta</taxon>
        <taxon>Tracheophyta</taxon>
        <taxon>Spermatophyta</taxon>
        <taxon>Magnoliopsida</taxon>
        <taxon>eudicotyledons</taxon>
        <taxon>Gunneridae</taxon>
        <taxon>Pentapetalae</taxon>
        <taxon>asterids</taxon>
        <taxon>lamiids</taxon>
        <taxon>Gentianales</taxon>
        <taxon>Rubiaceae</taxon>
        <taxon>Cinchonoideae</taxon>
        <taxon>Cinchoneae</taxon>
        <taxon>Cinchona</taxon>
    </lineage>
</organism>
<evidence type="ECO:0000313" key="2">
    <source>
        <dbReference type="EMBL" id="KAL3509795.1"/>
    </source>
</evidence>
<keyword evidence="3" id="KW-1185">Reference proteome</keyword>
<sequence length="90" mass="10291">MERENLVADALSGRIEEIQEEENEAPVHDVNSSTVLRPSWLTEVSTAYKGDPKAKELPLELSIKGHSRMLGTYQRLKSYFYWPGLKKDVI</sequence>
<evidence type="ECO:0000259" key="1">
    <source>
        <dbReference type="Pfam" id="PF17921"/>
    </source>
</evidence>
<name>A0ABD2YQY6_9GENT</name>
<evidence type="ECO:0000313" key="3">
    <source>
        <dbReference type="Proteomes" id="UP001630127"/>
    </source>
</evidence>
<accession>A0ABD2YQY6</accession>